<feature type="compositionally biased region" description="Basic and acidic residues" evidence="1">
    <location>
        <begin position="53"/>
        <end position="62"/>
    </location>
</feature>
<sequence length="486" mass="50195">MTAPEPPNSEAGSAPEEPPHPSTPANGEQAAGRAALDGAAHQDGLSPAGGDGDGFHTWRAEDVLAGPPPEPVQPRERTRFTRRRDLVAAAVIVVALVVAGALVWQNADFRATASTQGAAPPSPAGPEVFPPSLGEVWRAQSAATPEPVVAGPVVVTGEGGEVAGRDPLTGEVVWSYRRDLPLCAVSGAFEHAIAVYRGDGGFLPDGAPRAEGACSEVTSLYPENGGRHTARNWDAELGAELTDDGTYLTSAGKHLITTLRSDLVETMEYGQVPAPVVPERQPRTGCMFDSVHMAAGRIGVIERCPDDLADRLTVYKATGKDADRPEVVFSTVLATESAQVVAMTDRFTAVAVPDPAALLVYGDDGNQASSTPLELGPGGLAQAGSVAETAMGTGAFYWFTGSSAVALSLEDLKPKWTVPGAFGPGVAFAGRMLVPVADGLAVVDQTTGERVGVLPVARDGYIGPIAMGAIGPIVLEQRGPLLVALR</sequence>
<evidence type="ECO:0000313" key="4">
    <source>
        <dbReference type="Proteomes" id="UP001596157"/>
    </source>
</evidence>
<feature type="region of interest" description="Disordered" evidence="1">
    <location>
        <begin position="1"/>
        <end position="77"/>
    </location>
</feature>
<evidence type="ECO:0000313" key="3">
    <source>
        <dbReference type="EMBL" id="MFC5287335.1"/>
    </source>
</evidence>
<keyword evidence="4" id="KW-1185">Reference proteome</keyword>
<feature type="compositionally biased region" description="Low complexity" evidence="1">
    <location>
        <begin position="30"/>
        <end position="39"/>
    </location>
</feature>
<keyword evidence="2" id="KW-0812">Transmembrane</keyword>
<evidence type="ECO:0000256" key="2">
    <source>
        <dbReference type="SAM" id="Phobius"/>
    </source>
</evidence>
<comment type="caution">
    <text evidence="3">The sequence shown here is derived from an EMBL/GenBank/DDBJ whole genome shotgun (WGS) entry which is preliminary data.</text>
</comment>
<name>A0ABW0ELY5_9PSEU</name>
<feature type="transmembrane region" description="Helical" evidence="2">
    <location>
        <begin position="86"/>
        <end position="104"/>
    </location>
</feature>
<organism evidence="3 4">
    <name type="scientific">Actinokineospora guangxiensis</name>
    <dbReference type="NCBI Taxonomy" id="1490288"/>
    <lineage>
        <taxon>Bacteria</taxon>
        <taxon>Bacillati</taxon>
        <taxon>Actinomycetota</taxon>
        <taxon>Actinomycetes</taxon>
        <taxon>Pseudonocardiales</taxon>
        <taxon>Pseudonocardiaceae</taxon>
        <taxon>Actinokineospora</taxon>
    </lineage>
</organism>
<dbReference type="Proteomes" id="UP001596157">
    <property type="component" value="Unassembled WGS sequence"/>
</dbReference>
<dbReference type="EMBL" id="JBHSKF010000003">
    <property type="protein sequence ID" value="MFC5287335.1"/>
    <property type="molecule type" value="Genomic_DNA"/>
</dbReference>
<proteinExistence type="predicted"/>
<dbReference type="RefSeq" id="WP_378246146.1">
    <property type="nucleotide sequence ID" value="NZ_JBHSKF010000003.1"/>
</dbReference>
<evidence type="ECO:0000256" key="1">
    <source>
        <dbReference type="SAM" id="MobiDB-lite"/>
    </source>
</evidence>
<reference evidence="4" key="1">
    <citation type="journal article" date="2019" name="Int. J. Syst. Evol. Microbiol.">
        <title>The Global Catalogue of Microorganisms (GCM) 10K type strain sequencing project: providing services to taxonomists for standard genome sequencing and annotation.</title>
        <authorList>
            <consortium name="The Broad Institute Genomics Platform"/>
            <consortium name="The Broad Institute Genome Sequencing Center for Infectious Disease"/>
            <person name="Wu L."/>
            <person name="Ma J."/>
        </authorList>
    </citation>
    <scope>NUCLEOTIDE SEQUENCE [LARGE SCALE GENOMIC DNA]</scope>
    <source>
        <strain evidence="4">CCUG 59778</strain>
    </source>
</reference>
<evidence type="ECO:0008006" key="5">
    <source>
        <dbReference type="Google" id="ProtNLM"/>
    </source>
</evidence>
<dbReference type="SUPFAM" id="SSF50998">
    <property type="entry name" value="Quinoprotein alcohol dehydrogenase-like"/>
    <property type="match status" value="1"/>
</dbReference>
<keyword evidence="2" id="KW-1133">Transmembrane helix</keyword>
<protein>
    <recommendedName>
        <fullName evidence="5">Pyrroloquinoline-quinone binding quinoprotein</fullName>
    </recommendedName>
</protein>
<dbReference type="InterPro" id="IPR011047">
    <property type="entry name" value="Quinoprotein_ADH-like_sf"/>
</dbReference>
<accession>A0ABW0ELY5</accession>
<gene>
    <name evidence="3" type="ORF">ACFPM7_09760</name>
</gene>
<keyword evidence="2" id="KW-0472">Membrane</keyword>